<gene>
    <name evidence="2" type="ORF">EVJ47_01310</name>
</gene>
<dbReference type="PROSITE" id="PS51918">
    <property type="entry name" value="RADICAL_SAM"/>
    <property type="match status" value="1"/>
</dbReference>
<dbReference type="Pfam" id="PF04055">
    <property type="entry name" value="Radical_SAM"/>
    <property type="match status" value="1"/>
</dbReference>
<feature type="domain" description="Radical SAM core" evidence="1">
    <location>
        <begin position="247"/>
        <end position="484"/>
    </location>
</feature>
<dbReference type="SUPFAM" id="SSF102114">
    <property type="entry name" value="Radical SAM enzymes"/>
    <property type="match status" value="1"/>
</dbReference>
<sequence length="577" mass="66029">MKNIFNNININNINKLYDLYLKSEQNRLIKRKDASLNAVIVFPNYYGVAMSNLGFLRAYELINQSGFISCDRAFLQDDTSKGIISLETGKRLQTYDLIFFSLSYENDFYNILSILDAGQIPFLSADRDKTFPLIMAGGVIAFLNPEPVAPIFDMLFVGEAEAIFPDFFKNIEKHNRISLKKNKNEIIEDCGKISGIYVPAAYQFIFDAKKVNVLKEIKILPRFPEKIKRRWAGKDFISSSAITTKFSELSNINMIEIERGCKRGCRFCSAGYIYLPLRESKPDDVLKTIESLNENEKAGFVGLGTMDSKNIRRFMEFSLNSKKPFSLSSIRFDCLDENNLNLIKETGLKTITLGIETGSSRLKRLINKDIKNEEIIIVLKNIIEKGIMNIKSYFMVGLPCEEKQDLDETINLIKTMQKEFVSSSKINKRIGSLTVSFSPFVPKAWTPLQWENLEDLTILRHKMDYISNSLKHLPNLNIKINQVKSAYIEAFFARGSRLSLDILINSHKNKISLKKAAKSSGFNINDFIRKFNTNELLPWEIIDQGVTKKYLLKEYKNSTLFKTTPQCFEGCKRCGVC</sequence>
<dbReference type="SFLD" id="SFLDG01082">
    <property type="entry name" value="B12-binding_domain_containing"/>
    <property type="match status" value="1"/>
</dbReference>
<name>A0A519BCE1_9DELT</name>
<dbReference type="GO" id="GO:0051536">
    <property type="term" value="F:iron-sulfur cluster binding"/>
    <property type="evidence" value="ECO:0007669"/>
    <property type="project" value="InterPro"/>
</dbReference>
<evidence type="ECO:0000313" key="2">
    <source>
        <dbReference type="EMBL" id="RZD14946.1"/>
    </source>
</evidence>
<dbReference type="CDD" id="cd01335">
    <property type="entry name" value="Radical_SAM"/>
    <property type="match status" value="1"/>
</dbReference>
<dbReference type="Gene3D" id="3.80.30.20">
    <property type="entry name" value="tm_1862 like domain"/>
    <property type="match status" value="1"/>
</dbReference>
<evidence type="ECO:0000259" key="1">
    <source>
        <dbReference type="PROSITE" id="PS51918"/>
    </source>
</evidence>
<dbReference type="InterPro" id="IPR058240">
    <property type="entry name" value="rSAM_sf"/>
</dbReference>
<dbReference type="PANTHER" id="PTHR42731:SF5">
    <property type="entry name" value="RADICAL SAM DOMAIN PROTEIN"/>
    <property type="match status" value="1"/>
</dbReference>
<dbReference type="SFLD" id="SFLDS00029">
    <property type="entry name" value="Radical_SAM"/>
    <property type="match status" value="1"/>
</dbReference>
<dbReference type="AlphaFoldDB" id="A0A519BCE1"/>
<organism evidence="2 3">
    <name type="scientific">Candidatus Acidulodesulfobacterium ferriphilum</name>
    <dbReference type="NCBI Taxonomy" id="2597223"/>
    <lineage>
        <taxon>Bacteria</taxon>
        <taxon>Deltaproteobacteria</taxon>
        <taxon>Candidatus Acidulodesulfobacterales</taxon>
        <taxon>Candidatus Acidulodesulfobacterium</taxon>
    </lineage>
</organism>
<dbReference type="InterPro" id="IPR007197">
    <property type="entry name" value="rSAM"/>
</dbReference>
<comment type="caution">
    <text evidence="2">The sequence shown here is derived from an EMBL/GenBank/DDBJ whole genome shotgun (WGS) entry which is preliminary data.</text>
</comment>
<accession>A0A519BCE1</accession>
<dbReference type="InterPro" id="IPR006638">
    <property type="entry name" value="Elp3/MiaA/NifB-like_rSAM"/>
</dbReference>
<dbReference type="SMART" id="SM00729">
    <property type="entry name" value="Elp3"/>
    <property type="match status" value="1"/>
</dbReference>
<proteinExistence type="predicted"/>
<dbReference type="InterPro" id="IPR045784">
    <property type="entry name" value="Radical_SAM_N2"/>
</dbReference>
<dbReference type="EMBL" id="SGBD01000001">
    <property type="protein sequence ID" value="RZD14946.1"/>
    <property type="molecule type" value="Genomic_DNA"/>
</dbReference>
<reference evidence="2 3" key="1">
    <citation type="submission" date="2019-01" db="EMBL/GenBank/DDBJ databases">
        <title>Insights into ecological role of a new deltaproteobacterial order Candidatus Sinidesulfobacterales (Sva0485) by metagenomics and metatranscriptomics.</title>
        <authorList>
            <person name="Tan S."/>
            <person name="Liu J."/>
            <person name="Fang Y."/>
            <person name="Hedlund B.P."/>
            <person name="Lian Z.H."/>
            <person name="Huang L.Y."/>
            <person name="Li J.T."/>
            <person name="Huang L.N."/>
            <person name="Li W.J."/>
            <person name="Jiang H.C."/>
            <person name="Dong H.L."/>
            <person name="Shu W.S."/>
        </authorList>
    </citation>
    <scope>NUCLEOTIDE SEQUENCE [LARGE SCALE GENOMIC DNA]</scope>
    <source>
        <strain evidence="2">AP3</strain>
    </source>
</reference>
<protein>
    <submittedName>
        <fullName evidence="2">Radical SAM protein</fullName>
    </submittedName>
</protein>
<dbReference type="PANTHER" id="PTHR42731">
    <property type="entry name" value="SLL1084 PROTEIN"/>
    <property type="match status" value="1"/>
</dbReference>
<dbReference type="GO" id="GO:0003824">
    <property type="term" value="F:catalytic activity"/>
    <property type="evidence" value="ECO:0007669"/>
    <property type="project" value="InterPro"/>
</dbReference>
<evidence type="ECO:0000313" key="3">
    <source>
        <dbReference type="Proteomes" id="UP000320813"/>
    </source>
</evidence>
<dbReference type="Proteomes" id="UP000320813">
    <property type="component" value="Unassembled WGS sequence"/>
</dbReference>
<dbReference type="Pfam" id="PF19864">
    <property type="entry name" value="Radical_SAM_N2"/>
    <property type="match status" value="1"/>
</dbReference>
<dbReference type="InterPro" id="IPR023404">
    <property type="entry name" value="rSAM_horseshoe"/>
</dbReference>